<comment type="caution">
    <text evidence="1">The sequence shown here is derived from an EMBL/GenBank/DDBJ whole genome shotgun (WGS) entry which is preliminary data.</text>
</comment>
<protein>
    <recommendedName>
        <fullName evidence="3">DUF4283 domain-containing protein</fullName>
    </recommendedName>
</protein>
<name>A0ABR2BID9_9ROSI</name>
<sequence length="323" mass="36967">MVQNHPAKVMIWVRLSGLSYQYYTKVLFRQIVDIFGDVIKVDYNTTGGDHDPINVEDNVEDPMKNDMQGNASSQNWSSSMETRVAYRYWCYNDGLRTLKVLMGRAARKLHPLYMKKPILPKTPDKATLSDWIPMMTQNVDAMASNLVNQGCQLRTQRKPLVRSSLPIWDASLELRMHLKCFIKDNVKSLLALLETRISGNKADSVDFISLEIEVITTQFIHYHIFSSCISMPVFVTIVYESPNIFYQNFPWKKLEAINPGENAPWILKGDFNSLLDEDERIGGVRGQYRVSRSFHDFNFRTGLIDGGFQGPNLLGLMVISNNV</sequence>
<accession>A0ABR2BID9</accession>
<evidence type="ECO:0008006" key="3">
    <source>
        <dbReference type="Google" id="ProtNLM"/>
    </source>
</evidence>
<reference evidence="1 2" key="1">
    <citation type="journal article" date="2024" name="G3 (Bethesda)">
        <title>Genome assembly of Hibiscus sabdariffa L. provides insights into metabolisms of medicinal natural products.</title>
        <authorList>
            <person name="Kim T."/>
        </authorList>
    </citation>
    <scope>NUCLEOTIDE SEQUENCE [LARGE SCALE GENOMIC DNA]</scope>
    <source>
        <strain evidence="1">TK-2024</strain>
        <tissue evidence="1">Old leaves</tissue>
    </source>
</reference>
<dbReference type="EMBL" id="JBBPBM010000111">
    <property type="protein sequence ID" value="KAK8506915.1"/>
    <property type="molecule type" value="Genomic_DNA"/>
</dbReference>
<proteinExistence type="predicted"/>
<organism evidence="1 2">
    <name type="scientific">Hibiscus sabdariffa</name>
    <name type="common">roselle</name>
    <dbReference type="NCBI Taxonomy" id="183260"/>
    <lineage>
        <taxon>Eukaryota</taxon>
        <taxon>Viridiplantae</taxon>
        <taxon>Streptophyta</taxon>
        <taxon>Embryophyta</taxon>
        <taxon>Tracheophyta</taxon>
        <taxon>Spermatophyta</taxon>
        <taxon>Magnoliopsida</taxon>
        <taxon>eudicotyledons</taxon>
        <taxon>Gunneridae</taxon>
        <taxon>Pentapetalae</taxon>
        <taxon>rosids</taxon>
        <taxon>malvids</taxon>
        <taxon>Malvales</taxon>
        <taxon>Malvaceae</taxon>
        <taxon>Malvoideae</taxon>
        <taxon>Hibiscus</taxon>
    </lineage>
</organism>
<keyword evidence="2" id="KW-1185">Reference proteome</keyword>
<evidence type="ECO:0000313" key="1">
    <source>
        <dbReference type="EMBL" id="KAK8506915.1"/>
    </source>
</evidence>
<evidence type="ECO:0000313" key="2">
    <source>
        <dbReference type="Proteomes" id="UP001472677"/>
    </source>
</evidence>
<dbReference type="Proteomes" id="UP001472677">
    <property type="component" value="Unassembled WGS sequence"/>
</dbReference>
<gene>
    <name evidence="1" type="ORF">V6N12_009227</name>
</gene>